<gene>
    <name evidence="2" type="ORF">CKG00_14110</name>
</gene>
<keyword evidence="1" id="KW-1133">Transmembrane helix</keyword>
<dbReference type="EMBL" id="NRQY01000002">
    <property type="protein sequence ID" value="RUT64334.1"/>
    <property type="molecule type" value="Genomic_DNA"/>
</dbReference>
<feature type="transmembrane region" description="Helical" evidence="1">
    <location>
        <begin position="36"/>
        <end position="56"/>
    </location>
</feature>
<evidence type="ECO:0000256" key="1">
    <source>
        <dbReference type="SAM" id="Phobius"/>
    </source>
</evidence>
<dbReference type="GO" id="GO:0044660">
    <property type="term" value="P:viral release via pore formation in host cell membrane"/>
    <property type="evidence" value="ECO:0007669"/>
    <property type="project" value="InterPro"/>
</dbReference>
<evidence type="ECO:0000313" key="3">
    <source>
        <dbReference type="Proteomes" id="UP000286908"/>
    </source>
</evidence>
<dbReference type="InterPro" id="IPR007633">
    <property type="entry name" value="Phage_P2_Holin"/>
</dbReference>
<dbReference type="OrthoDB" id="8596216at2"/>
<reference evidence="2 3" key="1">
    <citation type="submission" date="2017-08" db="EMBL/GenBank/DDBJ databases">
        <title>Draft genome sequence of pheromone producing symbiont Morganella morganii, of the female New Zealand grass grub Costelytra giveni.</title>
        <authorList>
            <person name="Laugraud A."/>
            <person name="Young S.D."/>
            <person name="Hurst M.H."/>
        </authorList>
    </citation>
    <scope>NUCLEOTIDE SEQUENCE [LARGE SCALE GENOMIC DNA]</scope>
    <source>
        <strain evidence="2 3">MMsCG</strain>
        <plasmid evidence="2">unnamed1</plasmid>
    </source>
</reference>
<sequence length="97" mass="10373">MEEHNKTFITLLIMGAVIALAKTLAGDEPITVRLFVSRMILGSAVSVMAGALLVWWPDISPLAVTGIGSALGIAGYQCVEMWLKKRGSRLLTGKMGK</sequence>
<evidence type="ECO:0000313" key="2">
    <source>
        <dbReference type="EMBL" id="RUT64334.1"/>
    </source>
</evidence>
<keyword evidence="1" id="KW-0472">Membrane</keyword>
<dbReference type="Pfam" id="PF04550">
    <property type="entry name" value="Phage_holin_3_2"/>
    <property type="match status" value="1"/>
</dbReference>
<comment type="caution">
    <text evidence="2">The sequence shown here is derived from an EMBL/GenBank/DDBJ whole genome shotgun (WGS) entry which is preliminary data.</text>
</comment>
<feature type="transmembrane region" description="Helical" evidence="1">
    <location>
        <begin position="6"/>
        <end position="24"/>
    </location>
</feature>
<geneLocation type="plasmid" evidence="2">
    <name>unnamed1</name>
</geneLocation>
<organism evidence="2 3">
    <name type="scientific">Morganella morganii</name>
    <name type="common">Proteus morganii</name>
    <dbReference type="NCBI Taxonomy" id="582"/>
    <lineage>
        <taxon>Bacteria</taxon>
        <taxon>Pseudomonadati</taxon>
        <taxon>Pseudomonadota</taxon>
        <taxon>Gammaproteobacteria</taxon>
        <taxon>Enterobacterales</taxon>
        <taxon>Morganellaceae</taxon>
        <taxon>Morganella</taxon>
    </lineage>
</organism>
<dbReference type="AlphaFoldDB" id="A0A433ZQD4"/>
<dbReference type="Proteomes" id="UP000286908">
    <property type="component" value="Unassembled WGS sequence"/>
</dbReference>
<protein>
    <submittedName>
        <fullName evidence="2">Holin</fullName>
    </submittedName>
</protein>
<keyword evidence="1" id="KW-0812">Transmembrane</keyword>
<name>A0A433ZQD4_MORMO</name>
<keyword evidence="2" id="KW-0614">Plasmid</keyword>
<proteinExistence type="predicted"/>
<accession>A0A433ZQD4</accession>
<feature type="transmembrane region" description="Helical" evidence="1">
    <location>
        <begin position="62"/>
        <end position="83"/>
    </location>
</feature>